<keyword evidence="3 9" id="KW-1003">Cell membrane</keyword>
<comment type="subunit">
    <text evidence="9">Component of the Sec protein translocase complex. Heterotrimer consisting of SecY, SecE and SecG subunits. The heterotrimers can form oligomers, although 1 heterotrimer is thought to be able to translocate proteins. Interacts with the ribosome. Interacts with SecDF, and other proteins may be involved. Interacts with SecA.</text>
</comment>
<feature type="region of interest" description="Disordered" evidence="10">
    <location>
        <begin position="1"/>
        <end position="27"/>
    </location>
</feature>
<sequence length="92" mass="9798">MSDSAAGAASAEGAGVGGEKKSTKASPSKGNIFARIALFVRQVVAELKKVVTPTRSELWNYTLVVIVFVLVCMAFVLALDYVINKGVFWVFG</sequence>
<keyword evidence="5 9" id="KW-0653">Protein transport</keyword>
<dbReference type="Proteomes" id="UP000000322">
    <property type="component" value="Chromosome"/>
</dbReference>
<dbReference type="KEGG" id="ske:Sked_29890"/>
<dbReference type="PANTHER" id="PTHR33910">
    <property type="entry name" value="PROTEIN TRANSLOCASE SUBUNIT SECE"/>
    <property type="match status" value="1"/>
</dbReference>
<evidence type="ECO:0000256" key="5">
    <source>
        <dbReference type="ARBA" id="ARBA00022927"/>
    </source>
</evidence>
<evidence type="ECO:0000256" key="8">
    <source>
        <dbReference type="ARBA" id="ARBA00023136"/>
    </source>
</evidence>
<dbReference type="STRING" id="446469.Sked_29890"/>
<comment type="function">
    <text evidence="9">Essential subunit of the Sec protein translocation channel SecYEG. Clamps together the 2 halves of SecY. May contact the channel plug during translocation.</text>
</comment>
<dbReference type="Pfam" id="PF00584">
    <property type="entry name" value="SecE"/>
    <property type="match status" value="1"/>
</dbReference>
<keyword evidence="12" id="KW-1185">Reference proteome</keyword>
<keyword evidence="6 9" id="KW-1133">Transmembrane helix</keyword>
<dbReference type="NCBIfam" id="TIGR00964">
    <property type="entry name" value="secE_bact"/>
    <property type="match status" value="1"/>
</dbReference>
<evidence type="ECO:0000256" key="10">
    <source>
        <dbReference type="SAM" id="MobiDB-lite"/>
    </source>
</evidence>
<dbReference type="GO" id="GO:0008320">
    <property type="term" value="F:protein transmembrane transporter activity"/>
    <property type="evidence" value="ECO:0007669"/>
    <property type="project" value="UniProtKB-UniRule"/>
</dbReference>
<dbReference type="Gene3D" id="1.20.5.1030">
    <property type="entry name" value="Preprotein translocase secy subunit"/>
    <property type="match status" value="1"/>
</dbReference>
<reference evidence="11 12" key="1">
    <citation type="journal article" date="2009" name="Stand. Genomic Sci.">
        <title>Complete genome sequence of Sanguibacter keddieii type strain (ST-74).</title>
        <authorList>
            <person name="Ivanova N."/>
            <person name="Sikorski J."/>
            <person name="Sims D."/>
            <person name="Brettin T."/>
            <person name="Detter J.C."/>
            <person name="Han C."/>
            <person name="Lapidus A."/>
            <person name="Copeland A."/>
            <person name="Glavina Del Rio T."/>
            <person name="Nolan M."/>
            <person name="Chen F."/>
            <person name="Lucas S."/>
            <person name="Tice H."/>
            <person name="Cheng J.F."/>
            <person name="Bruce D."/>
            <person name="Goodwin L."/>
            <person name="Pitluck S."/>
            <person name="Pati A."/>
            <person name="Mavromatis K."/>
            <person name="Chen A."/>
            <person name="Palaniappan K."/>
            <person name="D'haeseleer P."/>
            <person name="Chain P."/>
            <person name="Bristow J."/>
            <person name="Eisen J.A."/>
            <person name="Markowitz V."/>
            <person name="Hugenholtz P."/>
            <person name="Goker M."/>
            <person name="Pukall R."/>
            <person name="Klenk H.P."/>
            <person name="Kyrpides N.C."/>
        </authorList>
    </citation>
    <scope>NUCLEOTIDE SEQUENCE [LARGE SCALE GENOMIC DNA]</scope>
    <source>
        <strain evidence="12">ATCC 51767 / DSM 10542 / NCFB 3025 / ST-74</strain>
    </source>
</reference>
<evidence type="ECO:0000256" key="9">
    <source>
        <dbReference type="HAMAP-Rule" id="MF_00422"/>
    </source>
</evidence>
<accession>D1BCA4</accession>
<dbReference type="GO" id="GO:0009306">
    <property type="term" value="P:protein secretion"/>
    <property type="evidence" value="ECO:0007669"/>
    <property type="project" value="UniProtKB-UniRule"/>
</dbReference>
<comment type="subcellular location">
    <subcellularLocation>
        <location evidence="9">Cell membrane</location>
        <topology evidence="9">Single-pass membrane protein</topology>
    </subcellularLocation>
    <subcellularLocation>
        <location evidence="1">Membrane</location>
    </subcellularLocation>
</comment>
<dbReference type="InterPro" id="IPR038379">
    <property type="entry name" value="SecE_sf"/>
</dbReference>
<evidence type="ECO:0000313" key="12">
    <source>
        <dbReference type="Proteomes" id="UP000000322"/>
    </source>
</evidence>
<dbReference type="HOGENOM" id="CLU_113663_3_1_11"/>
<organism evidence="11 12">
    <name type="scientific">Sanguibacter keddieii (strain ATCC 51767 / DSM 10542 / NCFB 3025 / ST-74)</name>
    <dbReference type="NCBI Taxonomy" id="446469"/>
    <lineage>
        <taxon>Bacteria</taxon>
        <taxon>Bacillati</taxon>
        <taxon>Actinomycetota</taxon>
        <taxon>Actinomycetes</taxon>
        <taxon>Micrococcales</taxon>
        <taxon>Sanguibacteraceae</taxon>
        <taxon>Sanguibacter</taxon>
    </lineage>
</organism>
<feature type="compositionally biased region" description="Low complexity" evidence="10">
    <location>
        <begin position="1"/>
        <end position="13"/>
    </location>
</feature>
<protein>
    <recommendedName>
        <fullName evidence="9">Protein translocase subunit SecE</fullName>
    </recommendedName>
</protein>
<evidence type="ECO:0000256" key="1">
    <source>
        <dbReference type="ARBA" id="ARBA00004370"/>
    </source>
</evidence>
<dbReference type="AlphaFoldDB" id="D1BCA4"/>
<keyword evidence="7 9" id="KW-0811">Translocation</keyword>
<dbReference type="GO" id="GO:0065002">
    <property type="term" value="P:intracellular protein transmembrane transport"/>
    <property type="evidence" value="ECO:0007669"/>
    <property type="project" value="UniProtKB-UniRule"/>
</dbReference>
<keyword evidence="8 9" id="KW-0472">Membrane</keyword>
<dbReference type="EMBL" id="CP001819">
    <property type="protein sequence ID" value="ACZ22891.1"/>
    <property type="molecule type" value="Genomic_DNA"/>
</dbReference>
<dbReference type="InterPro" id="IPR001901">
    <property type="entry name" value="Translocase_SecE/Sec61-g"/>
</dbReference>
<evidence type="ECO:0000313" key="11">
    <source>
        <dbReference type="EMBL" id="ACZ22891.1"/>
    </source>
</evidence>
<dbReference type="HAMAP" id="MF_00422">
    <property type="entry name" value="SecE"/>
    <property type="match status" value="1"/>
</dbReference>
<dbReference type="GO" id="GO:0006605">
    <property type="term" value="P:protein targeting"/>
    <property type="evidence" value="ECO:0007669"/>
    <property type="project" value="UniProtKB-UniRule"/>
</dbReference>
<evidence type="ECO:0000256" key="7">
    <source>
        <dbReference type="ARBA" id="ARBA00023010"/>
    </source>
</evidence>
<comment type="similarity">
    <text evidence="9">Belongs to the SecE/SEC61-gamma family.</text>
</comment>
<keyword evidence="2 9" id="KW-0813">Transport</keyword>
<evidence type="ECO:0000256" key="2">
    <source>
        <dbReference type="ARBA" id="ARBA00022448"/>
    </source>
</evidence>
<dbReference type="OrthoDB" id="9805743at2"/>
<proteinExistence type="inferred from homology"/>
<gene>
    <name evidence="9" type="primary">secE</name>
    <name evidence="11" type="ordered locus">Sked_29890</name>
</gene>
<dbReference type="RefSeq" id="WP_012867959.1">
    <property type="nucleotide sequence ID" value="NC_013521.1"/>
</dbReference>
<dbReference type="GO" id="GO:0043952">
    <property type="term" value="P:protein transport by the Sec complex"/>
    <property type="evidence" value="ECO:0007669"/>
    <property type="project" value="UniProtKB-UniRule"/>
</dbReference>
<dbReference type="PANTHER" id="PTHR33910:SF1">
    <property type="entry name" value="PROTEIN TRANSLOCASE SUBUNIT SECE"/>
    <property type="match status" value="1"/>
</dbReference>
<name>D1BCA4_SANKS</name>
<dbReference type="GO" id="GO:0005886">
    <property type="term" value="C:plasma membrane"/>
    <property type="evidence" value="ECO:0007669"/>
    <property type="project" value="UniProtKB-SubCell"/>
</dbReference>
<evidence type="ECO:0000256" key="3">
    <source>
        <dbReference type="ARBA" id="ARBA00022475"/>
    </source>
</evidence>
<feature type="transmembrane region" description="Helical" evidence="9">
    <location>
        <begin position="58"/>
        <end position="83"/>
    </location>
</feature>
<dbReference type="InterPro" id="IPR005807">
    <property type="entry name" value="SecE_bac"/>
</dbReference>
<dbReference type="eggNOG" id="COG0690">
    <property type="taxonomic scope" value="Bacteria"/>
</dbReference>
<evidence type="ECO:0000256" key="4">
    <source>
        <dbReference type="ARBA" id="ARBA00022692"/>
    </source>
</evidence>
<keyword evidence="4 9" id="KW-0812">Transmembrane</keyword>
<evidence type="ECO:0000256" key="6">
    <source>
        <dbReference type="ARBA" id="ARBA00022989"/>
    </source>
</evidence>